<proteinExistence type="predicted"/>
<reference evidence="3 4" key="1">
    <citation type="submission" date="2018-04" db="EMBL/GenBank/DDBJ databases">
        <title>Chitinophaga fuyangensis sp. nov., isolated from soil in a chemical factory.</title>
        <authorList>
            <person name="Chen K."/>
        </authorList>
    </citation>
    <scope>NUCLEOTIDE SEQUENCE [LARGE SCALE GENOMIC DNA]</scope>
    <source>
        <strain evidence="3 4">LY-1</strain>
    </source>
</reference>
<dbReference type="RefSeq" id="WP_108687866.1">
    <property type="nucleotide sequence ID" value="NZ_QCYK01000002.1"/>
</dbReference>
<name>A0A2T7BIB5_9BACT</name>
<keyword evidence="4" id="KW-1185">Reference proteome</keyword>
<gene>
    <name evidence="3" type="ORF">DCC81_17455</name>
</gene>
<evidence type="ECO:0000259" key="2">
    <source>
        <dbReference type="Pfam" id="PF14321"/>
    </source>
</evidence>
<evidence type="ECO:0000256" key="1">
    <source>
        <dbReference type="SAM" id="SignalP"/>
    </source>
</evidence>
<comment type="caution">
    <text evidence="3">The sequence shown here is derived from an EMBL/GenBank/DDBJ whole genome shotgun (WGS) entry which is preliminary data.</text>
</comment>
<dbReference type="Proteomes" id="UP000244450">
    <property type="component" value="Unassembled WGS sequence"/>
</dbReference>
<evidence type="ECO:0000313" key="4">
    <source>
        <dbReference type="Proteomes" id="UP000244450"/>
    </source>
</evidence>
<dbReference type="AlphaFoldDB" id="A0A2T7BIB5"/>
<dbReference type="Gene3D" id="2.60.40.1120">
    <property type="entry name" value="Carboxypeptidase-like, regulatory domain"/>
    <property type="match status" value="1"/>
</dbReference>
<dbReference type="OrthoDB" id="2111471at2"/>
<accession>A0A2T7BIB5</accession>
<dbReference type="Pfam" id="PF14321">
    <property type="entry name" value="DUF4382"/>
    <property type="match status" value="1"/>
</dbReference>
<evidence type="ECO:0000313" key="3">
    <source>
        <dbReference type="EMBL" id="PUZ26029.1"/>
    </source>
</evidence>
<dbReference type="InterPro" id="IPR025491">
    <property type="entry name" value="DUF4382"/>
</dbReference>
<feature type="signal peptide" evidence="1">
    <location>
        <begin position="1"/>
        <end position="22"/>
    </location>
</feature>
<protein>
    <recommendedName>
        <fullName evidence="2">DUF4382 domain-containing protein</fullName>
    </recommendedName>
</protein>
<keyword evidence="1" id="KW-0732">Signal</keyword>
<dbReference type="PROSITE" id="PS51257">
    <property type="entry name" value="PROKAR_LIPOPROTEIN"/>
    <property type="match status" value="1"/>
</dbReference>
<feature type="chain" id="PRO_5015401230" description="DUF4382 domain-containing protein" evidence="1">
    <location>
        <begin position="23"/>
        <end position="293"/>
    </location>
</feature>
<dbReference type="EMBL" id="QCYK01000002">
    <property type="protein sequence ID" value="PUZ26029.1"/>
    <property type="molecule type" value="Genomic_DNA"/>
</dbReference>
<organism evidence="3 4">
    <name type="scientific">Chitinophaga parva</name>
    <dbReference type="NCBI Taxonomy" id="2169414"/>
    <lineage>
        <taxon>Bacteria</taxon>
        <taxon>Pseudomonadati</taxon>
        <taxon>Bacteroidota</taxon>
        <taxon>Chitinophagia</taxon>
        <taxon>Chitinophagales</taxon>
        <taxon>Chitinophagaceae</taxon>
        <taxon>Chitinophaga</taxon>
    </lineage>
</organism>
<sequence length="293" mass="32233">MKLRFGAWPLALVALLLTGIYACNKDNSAGGAKPNANEQKLNIYLSDGPGFFDAVNLDIRAVEVLVDTCSVDSSEVGEGPNRCGWDNGKWDNKKCNVWDTLDIRAGVYNLLNLRNGTDTLLAAGNAIKGNIERIRITIGNNNSLVKDSVTYPLGTWNGETKLVINVRRSDWENFSDDAFRLWLDFDVNHSVLEVFRGHFILNPFIRVFTPNRFGIVSGKVGPDDAKPVVSLYGSTDTLYALPWRGGEFMIRGVQEGTYSMYVNASNGYKDTTITGLTVKGGKVTNTGTITLHK</sequence>
<feature type="domain" description="DUF4382" evidence="2">
    <location>
        <begin position="40"/>
        <end position="203"/>
    </location>
</feature>